<evidence type="ECO:0000256" key="1">
    <source>
        <dbReference type="SAM" id="MobiDB-lite"/>
    </source>
</evidence>
<evidence type="ECO:0000313" key="2">
    <source>
        <dbReference type="EMBL" id="KGN49618.1"/>
    </source>
</evidence>
<organism evidence="2 3">
    <name type="scientific">Cucumis sativus</name>
    <name type="common">Cucumber</name>
    <dbReference type="NCBI Taxonomy" id="3659"/>
    <lineage>
        <taxon>Eukaryota</taxon>
        <taxon>Viridiplantae</taxon>
        <taxon>Streptophyta</taxon>
        <taxon>Embryophyta</taxon>
        <taxon>Tracheophyta</taxon>
        <taxon>Spermatophyta</taxon>
        <taxon>Magnoliopsida</taxon>
        <taxon>eudicotyledons</taxon>
        <taxon>Gunneridae</taxon>
        <taxon>Pentapetalae</taxon>
        <taxon>rosids</taxon>
        <taxon>fabids</taxon>
        <taxon>Cucurbitales</taxon>
        <taxon>Cucurbitaceae</taxon>
        <taxon>Benincaseae</taxon>
        <taxon>Cucumis</taxon>
    </lineage>
</organism>
<dbReference type="Proteomes" id="UP000029981">
    <property type="component" value="Chromosome 5"/>
</dbReference>
<reference evidence="2 3" key="4">
    <citation type="journal article" date="2011" name="BMC Genomics">
        <title>RNA-Seq improves annotation of protein-coding genes in the cucumber genome.</title>
        <authorList>
            <person name="Li Z."/>
            <person name="Zhang Z."/>
            <person name="Yan P."/>
            <person name="Huang S."/>
            <person name="Fei Z."/>
            <person name="Lin K."/>
        </authorList>
    </citation>
    <scope>NUCLEOTIDE SEQUENCE [LARGE SCALE GENOMIC DNA]</scope>
    <source>
        <strain evidence="3">cv. 9930</strain>
    </source>
</reference>
<reference evidence="2 3" key="3">
    <citation type="journal article" date="2010" name="BMC Genomics">
        <title>Transcriptome sequencing and comparative analysis of cucumber flowers with different sex types.</title>
        <authorList>
            <person name="Guo S."/>
            <person name="Zheng Y."/>
            <person name="Joung J.G."/>
            <person name="Liu S."/>
            <person name="Zhang Z."/>
            <person name="Crasta O.R."/>
            <person name="Sobral B.W."/>
            <person name="Xu Y."/>
            <person name="Huang S."/>
            <person name="Fei Z."/>
        </authorList>
    </citation>
    <scope>NUCLEOTIDE SEQUENCE [LARGE SCALE GENOMIC DNA]</scope>
    <source>
        <strain evidence="3">cv. 9930</strain>
    </source>
</reference>
<dbReference type="Gramene" id="KGN49618">
    <property type="protein sequence ID" value="KGN49618"/>
    <property type="gene ID" value="Csa_5G026440"/>
</dbReference>
<keyword evidence="3" id="KW-1185">Reference proteome</keyword>
<gene>
    <name evidence="2" type="ORF">Csa_5G026440</name>
</gene>
<feature type="compositionally biased region" description="Basic and acidic residues" evidence="1">
    <location>
        <begin position="124"/>
        <end position="133"/>
    </location>
</feature>
<reference evidence="2 3" key="1">
    <citation type="journal article" date="2009" name="Nat. Genet.">
        <title>The genome of the cucumber, Cucumis sativus L.</title>
        <authorList>
            <person name="Huang S."/>
            <person name="Li R."/>
            <person name="Zhang Z."/>
            <person name="Li L."/>
            <person name="Gu X."/>
            <person name="Fan W."/>
            <person name="Lucas W.J."/>
            <person name="Wang X."/>
            <person name="Xie B."/>
            <person name="Ni P."/>
            <person name="Ren Y."/>
            <person name="Zhu H."/>
            <person name="Li J."/>
            <person name="Lin K."/>
            <person name="Jin W."/>
            <person name="Fei Z."/>
            <person name="Li G."/>
            <person name="Staub J."/>
            <person name="Kilian A."/>
            <person name="van der Vossen E.A."/>
            <person name="Wu Y."/>
            <person name="Guo J."/>
            <person name="He J."/>
            <person name="Jia Z."/>
            <person name="Ren Y."/>
            <person name="Tian G."/>
            <person name="Lu Y."/>
            <person name="Ruan J."/>
            <person name="Qian W."/>
            <person name="Wang M."/>
            <person name="Huang Q."/>
            <person name="Li B."/>
            <person name="Xuan Z."/>
            <person name="Cao J."/>
            <person name="Asan"/>
            <person name="Wu Z."/>
            <person name="Zhang J."/>
            <person name="Cai Q."/>
            <person name="Bai Y."/>
            <person name="Zhao B."/>
            <person name="Han Y."/>
            <person name="Li Y."/>
            <person name="Li X."/>
            <person name="Wang S."/>
            <person name="Shi Q."/>
            <person name="Liu S."/>
            <person name="Cho W.K."/>
            <person name="Kim J.Y."/>
            <person name="Xu Y."/>
            <person name="Heller-Uszynska K."/>
            <person name="Miao H."/>
            <person name="Cheng Z."/>
            <person name="Zhang S."/>
            <person name="Wu J."/>
            <person name="Yang Y."/>
            <person name="Kang H."/>
            <person name="Li M."/>
            <person name="Liang H."/>
            <person name="Ren X."/>
            <person name="Shi Z."/>
            <person name="Wen M."/>
            <person name="Jian M."/>
            <person name="Yang H."/>
            <person name="Zhang G."/>
            <person name="Yang Z."/>
            <person name="Chen R."/>
            <person name="Liu S."/>
            <person name="Li J."/>
            <person name="Ma L."/>
            <person name="Liu H."/>
            <person name="Zhou Y."/>
            <person name="Zhao J."/>
            <person name="Fang X."/>
            <person name="Li G."/>
            <person name="Fang L."/>
            <person name="Li Y."/>
            <person name="Liu D."/>
            <person name="Zheng H."/>
            <person name="Zhang Y."/>
            <person name="Qin N."/>
            <person name="Li Z."/>
            <person name="Yang G."/>
            <person name="Yang S."/>
            <person name="Bolund L."/>
            <person name="Kristiansen K."/>
            <person name="Zheng H."/>
            <person name="Li S."/>
            <person name="Zhang X."/>
            <person name="Yang H."/>
            <person name="Wang J."/>
            <person name="Sun R."/>
            <person name="Zhang B."/>
            <person name="Jiang S."/>
            <person name="Wang J."/>
            <person name="Du Y."/>
            <person name="Li S."/>
        </authorList>
    </citation>
    <scope>NUCLEOTIDE SEQUENCE [LARGE SCALE GENOMIC DNA]</scope>
    <source>
        <strain evidence="3">cv. 9930</strain>
    </source>
</reference>
<dbReference type="EMBL" id="CM002926">
    <property type="protein sequence ID" value="KGN49618.1"/>
    <property type="molecule type" value="Genomic_DNA"/>
</dbReference>
<protein>
    <submittedName>
        <fullName evidence="2">Uncharacterized protein</fullName>
    </submittedName>
</protein>
<name>A0A0A0KJ97_CUCSA</name>
<accession>A0A0A0KJ97</accession>
<proteinExistence type="predicted"/>
<evidence type="ECO:0000313" key="3">
    <source>
        <dbReference type="Proteomes" id="UP000029981"/>
    </source>
</evidence>
<dbReference type="AlphaFoldDB" id="A0A0A0KJ97"/>
<feature type="compositionally biased region" description="Acidic residues" evidence="1">
    <location>
        <begin position="99"/>
        <end position="110"/>
    </location>
</feature>
<reference evidence="2 3" key="2">
    <citation type="journal article" date="2009" name="PLoS ONE">
        <title>An integrated genetic and cytogenetic map of the cucumber genome.</title>
        <authorList>
            <person name="Ren Y."/>
            <person name="Zhang Z."/>
            <person name="Liu J."/>
            <person name="Staub J.E."/>
            <person name="Han Y."/>
            <person name="Cheng Z."/>
            <person name="Li X."/>
            <person name="Lu J."/>
            <person name="Miao H."/>
            <person name="Kang H."/>
            <person name="Xie B."/>
            <person name="Gu X."/>
            <person name="Wang X."/>
            <person name="Du Y."/>
            <person name="Jin W."/>
            <person name="Huang S."/>
        </authorList>
    </citation>
    <scope>NUCLEOTIDE SEQUENCE [LARGE SCALE GENOMIC DNA]</scope>
    <source>
        <strain evidence="3">cv. 9930</strain>
    </source>
</reference>
<feature type="compositionally biased region" description="Basic and acidic residues" evidence="1">
    <location>
        <begin position="86"/>
        <end position="98"/>
    </location>
</feature>
<sequence>MAKNNESEHFEKKKVRKNTKVVCFDGPVSEQAQHDSTPQTETMRNSSEVLETEGWNPFKFQWMEISITDENIGKMLLDKRNRRGRAKEGVEEKQKEMEEIGEEMEEIIEEQCEKEPSSPIAKTEFGRLAKEAQ</sequence>
<feature type="region of interest" description="Disordered" evidence="1">
    <location>
        <begin position="24"/>
        <end position="50"/>
    </location>
</feature>
<feature type="compositionally biased region" description="Polar residues" evidence="1">
    <location>
        <begin position="30"/>
        <end position="49"/>
    </location>
</feature>
<feature type="region of interest" description="Disordered" evidence="1">
    <location>
        <begin position="82"/>
        <end position="133"/>
    </location>
</feature>